<organism evidence="2 3">
    <name type="scientific">Butyrivibrio fibrisolvens</name>
    <dbReference type="NCBI Taxonomy" id="831"/>
    <lineage>
        <taxon>Bacteria</taxon>
        <taxon>Bacillati</taxon>
        <taxon>Bacillota</taxon>
        <taxon>Clostridia</taxon>
        <taxon>Lachnospirales</taxon>
        <taxon>Lachnospiraceae</taxon>
        <taxon>Butyrivibrio</taxon>
    </lineage>
</organism>
<protein>
    <submittedName>
        <fullName evidence="2">Uncharacterized protein</fullName>
    </submittedName>
</protein>
<dbReference type="AlphaFoldDB" id="A0A1H9KFX0"/>
<keyword evidence="1" id="KW-0472">Membrane</keyword>
<dbReference type="Proteomes" id="UP000182584">
    <property type="component" value="Unassembled WGS sequence"/>
</dbReference>
<proteinExistence type="predicted"/>
<feature type="transmembrane region" description="Helical" evidence="1">
    <location>
        <begin position="250"/>
        <end position="270"/>
    </location>
</feature>
<keyword evidence="1" id="KW-0812">Transmembrane</keyword>
<feature type="transmembrane region" description="Helical" evidence="1">
    <location>
        <begin position="9"/>
        <end position="30"/>
    </location>
</feature>
<evidence type="ECO:0000256" key="1">
    <source>
        <dbReference type="SAM" id="Phobius"/>
    </source>
</evidence>
<name>A0A1H9KFX0_BUTFI</name>
<gene>
    <name evidence="2" type="ORF">SAMN04487884_10137</name>
</gene>
<reference evidence="2 3" key="1">
    <citation type="submission" date="2016-10" db="EMBL/GenBank/DDBJ databases">
        <authorList>
            <person name="de Groot N.N."/>
        </authorList>
    </citation>
    <scope>NUCLEOTIDE SEQUENCE [LARGE SCALE GENOMIC DNA]</scope>
    <source>
        <strain evidence="2 3">AR40</strain>
    </source>
</reference>
<dbReference type="EMBL" id="FOGJ01000001">
    <property type="protein sequence ID" value="SEQ97817.1"/>
    <property type="molecule type" value="Genomic_DNA"/>
</dbReference>
<feature type="transmembrane region" description="Helical" evidence="1">
    <location>
        <begin position="36"/>
        <end position="55"/>
    </location>
</feature>
<accession>A0A1H9KFX0</accession>
<evidence type="ECO:0000313" key="2">
    <source>
        <dbReference type="EMBL" id="SEQ97817.1"/>
    </source>
</evidence>
<sequence length="413" mass="48236">MNNSLKRAFLLRNICMLGSILLLFLVAVFFPHNNRYVIKGALCAGLIFYASVFFLQKYHDFIYEKKNRLNEIVDMYRRKKYCSKGEKNIYFNSLIWLGDNEGIDSYLQKNGLSLQQSISKHFYDIDRRLLYLGEDADYSHDLNRIKNMISLFNSLQGSGGLVSNRFSSYLQFYDYYIQKKYDLAFDILNKMESKNPLDQSWIMYHEMMVLKAQDQYSKAEAVKERLKGLKCNTRFHKWLEIEAPKQKTHICFPLCLLCLTLIVCLGFTIYKGTQKYSVVEDSLKAEYNIAVDDSKILYDQISGDEGIRIYAKGRNIIYIYYVNENGSYIITDVYKDKLNMPDTDYVTAMAASRVKAVSMMFYAKIPEQDSFVIVTESENLENKLLSGYEIQSVDSRTIDDETYYLIYARGDLK</sequence>
<dbReference type="RefSeq" id="WP_074753658.1">
    <property type="nucleotide sequence ID" value="NZ_FOGJ01000001.1"/>
</dbReference>
<keyword evidence="1" id="KW-1133">Transmembrane helix</keyword>
<evidence type="ECO:0000313" key="3">
    <source>
        <dbReference type="Proteomes" id="UP000182584"/>
    </source>
</evidence>